<organism evidence="3 4">
    <name type="scientific">Cymbomonas tetramitiformis</name>
    <dbReference type="NCBI Taxonomy" id="36881"/>
    <lineage>
        <taxon>Eukaryota</taxon>
        <taxon>Viridiplantae</taxon>
        <taxon>Chlorophyta</taxon>
        <taxon>Pyramimonadophyceae</taxon>
        <taxon>Pyramimonadales</taxon>
        <taxon>Pyramimonadaceae</taxon>
        <taxon>Cymbomonas</taxon>
    </lineage>
</organism>
<evidence type="ECO:0000313" key="3">
    <source>
        <dbReference type="EMBL" id="KAK3283443.1"/>
    </source>
</evidence>
<dbReference type="AlphaFoldDB" id="A0AAE0LFK8"/>
<keyword evidence="4" id="KW-1185">Reference proteome</keyword>
<accession>A0AAE0LFK8</accession>
<reference evidence="3 4" key="1">
    <citation type="journal article" date="2015" name="Genome Biol. Evol.">
        <title>Comparative Genomics of a Bacterivorous Green Alga Reveals Evolutionary Causalities and Consequences of Phago-Mixotrophic Mode of Nutrition.</title>
        <authorList>
            <person name="Burns J.A."/>
            <person name="Paasch A."/>
            <person name="Narechania A."/>
            <person name="Kim E."/>
        </authorList>
    </citation>
    <scope>NUCLEOTIDE SEQUENCE [LARGE SCALE GENOMIC DNA]</scope>
    <source>
        <strain evidence="3 4">PLY_AMNH</strain>
    </source>
</reference>
<evidence type="ECO:0000256" key="1">
    <source>
        <dbReference type="ARBA" id="ARBA00023125"/>
    </source>
</evidence>
<name>A0AAE0LFK8_9CHLO</name>
<dbReference type="InterPro" id="IPR013762">
    <property type="entry name" value="Integrase-like_cat_sf"/>
</dbReference>
<dbReference type="Gene3D" id="1.10.443.10">
    <property type="entry name" value="Intergrase catalytic core"/>
    <property type="match status" value="1"/>
</dbReference>
<dbReference type="InterPro" id="IPR010998">
    <property type="entry name" value="Integrase_recombinase_N"/>
</dbReference>
<sequence>MWDYSSPSFVGVNNRIDLQKDEFTSVKDVYSLLRPDMWMTKDLKVVERVNQFCNGRKVVSHKEDVDKLVEYIPLLGKIFYLCAPHDIRLHPKYISLKDNLLTDLLSRLKLEEFHMRWAMRKREVLWRQDRDDWQFSQVLFAEMEFRPFTFDACVASSRANAFCWWSWSAEEDARKQHFDGLIAWMNLSFSVMYEILVNFLRVGTHAMGCADRARADGRSRWSYPTGCDQGAEELLEELAVAVERYQDGAYSKSTQRSYDTGVKDFLTFVCLGTLKPLLPASDAMLAGFIAFSVWFVQPGTIKSYLAGVRLLPLQQGWSGRATGSGWCPAALQGVRWTWDRPAKPVMPITLRDLTIAGAALWAVILVGFYGLFQKDNLTVDGEVPGVELQRSTGAGGRALCCDGRCGLDPSEALEDHLVRGAVPLGAAGGGAGDEVMPGGGTPSRLMLATGNLPEEAPPLFQVEGRRKRGALVPVTHAVLVAGLKRLAEQVGLDPARYAGHLLRRDRATAALRLKVDRLFYIKLQVDWKSDCYERYCELDEEQRLILPAALAKAAKELS</sequence>
<dbReference type="SUPFAM" id="SSF47823">
    <property type="entry name" value="lambda integrase-like, N-terminal domain"/>
    <property type="match status" value="1"/>
</dbReference>
<evidence type="ECO:0000256" key="2">
    <source>
        <dbReference type="SAM" id="Phobius"/>
    </source>
</evidence>
<keyword evidence="2" id="KW-1133">Transmembrane helix</keyword>
<protein>
    <submittedName>
        <fullName evidence="3">Uncharacterized protein</fullName>
    </submittedName>
</protein>
<dbReference type="EMBL" id="LGRX02002779">
    <property type="protein sequence ID" value="KAK3283443.1"/>
    <property type="molecule type" value="Genomic_DNA"/>
</dbReference>
<gene>
    <name evidence="3" type="ORF">CYMTET_8864</name>
</gene>
<dbReference type="GO" id="GO:0006310">
    <property type="term" value="P:DNA recombination"/>
    <property type="evidence" value="ECO:0007669"/>
    <property type="project" value="InterPro"/>
</dbReference>
<dbReference type="Gene3D" id="1.10.150.130">
    <property type="match status" value="1"/>
</dbReference>
<keyword evidence="2" id="KW-0812">Transmembrane</keyword>
<keyword evidence="2" id="KW-0472">Membrane</keyword>
<keyword evidence="1" id="KW-0238">DNA-binding</keyword>
<comment type="caution">
    <text evidence="3">The sequence shown here is derived from an EMBL/GenBank/DDBJ whole genome shotgun (WGS) entry which is preliminary data.</text>
</comment>
<dbReference type="Proteomes" id="UP001190700">
    <property type="component" value="Unassembled WGS sequence"/>
</dbReference>
<dbReference type="GO" id="GO:0015074">
    <property type="term" value="P:DNA integration"/>
    <property type="evidence" value="ECO:0007669"/>
    <property type="project" value="InterPro"/>
</dbReference>
<feature type="transmembrane region" description="Helical" evidence="2">
    <location>
        <begin position="353"/>
        <end position="372"/>
    </location>
</feature>
<evidence type="ECO:0000313" key="4">
    <source>
        <dbReference type="Proteomes" id="UP001190700"/>
    </source>
</evidence>
<proteinExistence type="predicted"/>
<dbReference type="GO" id="GO:0003677">
    <property type="term" value="F:DNA binding"/>
    <property type="evidence" value="ECO:0007669"/>
    <property type="project" value="UniProtKB-KW"/>
</dbReference>